<dbReference type="PANTHER" id="PTHR32134:SF92">
    <property type="entry name" value="FNIP REPEAT-CONTAINING PROTEIN"/>
    <property type="match status" value="1"/>
</dbReference>
<accession>A0A8J4V100</accession>
<dbReference type="InterPro" id="IPR051251">
    <property type="entry name" value="STK_FNIP-Repeat"/>
</dbReference>
<evidence type="ECO:0000256" key="1">
    <source>
        <dbReference type="ARBA" id="ARBA00022737"/>
    </source>
</evidence>
<protein>
    <recommendedName>
        <fullName evidence="4">FNIP repeat-containing protein</fullName>
    </recommendedName>
</protein>
<organism evidence="2 3">
    <name type="scientific">Polysphondylium violaceum</name>
    <dbReference type="NCBI Taxonomy" id="133409"/>
    <lineage>
        <taxon>Eukaryota</taxon>
        <taxon>Amoebozoa</taxon>
        <taxon>Evosea</taxon>
        <taxon>Eumycetozoa</taxon>
        <taxon>Dictyostelia</taxon>
        <taxon>Dictyosteliales</taxon>
        <taxon>Dictyosteliaceae</taxon>
        <taxon>Polysphondylium</taxon>
    </lineage>
</organism>
<name>A0A8J4V100_9MYCE</name>
<dbReference type="Pfam" id="PF05725">
    <property type="entry name" value="FNIP"/>
    <property type="match status" value="2"/>
</dbReference>
<dbReference type="Proteomes" id="UP000695562">
    <property type="component" value="Unassembled WGS sequence"/>
</dbReference>
<proteinExistence type="predicted"/>
<keyword evidence="1" id="KW-0677">Repeat</keyword>
<evidence type="ECO:0000313" key="2">
    <source>
        <dbReference type="EMBL" id="KAF2075088.1"/>
    </source>
</evidence>
<evidence type="ECO:0000313" key="3">
    <source>
        <dbReference type="Proteomes" id="UP000695562"/>
    </source>
</evidence>
<keyword evidence="3" id="KW-1185">Reference proteome</keyword>
<dbReference type="AlphaFoldDB" id="A0A8J4V100"/>
<reference evidence="2" key="1">
    <citation type="submission" date="2020-01" db="EMBL/GenBank/DDBJ databases">
        <title>Development of genomics and gene disruption for Polysphondylium violaceum indicates a role for the polyketide synthase stlB in stalk morphogenesis.</title>
        <authorList>
            <person name="Narita B."/>
            <person name="Kawabe Y."/>
            <person name="Kin K."/>
            <person name="Saito T."/>
            <person name="Gibbs R."/>
            <person name="Kuspa A."/>
            <person name="Muzny D."/>
            <person name="Queller D."/>
            <person name="Richards S."/>
            <person name="Strassman J."/>
            <person name="Sucgang R."/>
            <person name="Worley K."/>
            <person name="Schaap P."/>
        </authorList>
    </citation>
    <scope>NUCLEOTIDE SEQUENCE</scope>
    <source>
        <strain evidence="2">QSvi11</strain>
    </source>
</reference>
<comment type="caution">
    <text evidence="2">The sequence shown here is derived from an EMBL/GenBank/DDBJ whole genome shotgun (WGS) entry which is preliminary data.</text>
</comment>
<gene>
    <name evidence="2" type="ORF">CYY_003608</name>
</gene>
<dbReference type="InterPro" id="IPR008615">
    <property type="entry name" value="FNIP"/>
</dbReference>
<evidence type="ECO:0008006" key="4">
    <source>
        <dbReference type="Google" id="ProtNLM"/>
    </source>
</evidence>
<dbReference type="EMBL" id="AJWJ01000115">
    <property type="protein sequence ID" value="KAF2075088.1"/>
    <property type="molecule type" value="Genomic_DNA"/>
</dbReference>
<dbReference type="PANTHER" id="PTHR32134">
    <property type="entry name" value="FNIP REPEAT-CONTAINING PROTEIN"/>
    <property type="match status" value="1"/>
</dbReference>
<sequence>METVDLEIDLTDIYQQFDKLYYPANYSLEPENSEQRFTYLQQYSPIFDGVFRVYGYPSLHSNYQIPPTTKTVMWLCKELLQPNYIPKGVKRLYFGPYFNEPIAANCIPDSVEYIRFKGYNRSLSDIHFPSNVKALVLGTQFNQFIYGSDELPKSLTHLEIHIDTYDPFHWIYINGSLPINITHLKIKTAHPFQKRLTLPSSLKFIDIQAESHYWISIMDKEEYYKESLNLPEISTNCGLKHMTITCTNALNQTIPLPSSLTSLSIKSVKKKWEIEDPIGPEHNFKLSIVPSSLTILKCPHQRFIPLANTFTYIEYSIEPYIK</sequence>